<dbReference type="InterPro" id="IPR000242">
    <property type="entry name" value="PTP_cat"/>
</dbReference>
<dbReference type="OrthoDB" id="10253954at2759"/>
<feature type="domain" description="Tyrosine specific protein phosphatases" evidence="7">
    <location>
        <begin position="209"/>
        <end position="292"/>
    </location>
</feature>
<dbReference type="InterPro" id="IPR003595">
    <property type="entry name" value="Tyr_Pase_cat"/>
</dbReference>
<keyword evidence="2" id="KW-0378">Hydrolase</keyword>
<dbReference type="SMART" id="SM00194">
    <property type="entry name" value="PTPc"/>
    <property type="match status" value="1"/>
</dbReference>
<dbReference type="SUPFAM" id="SSF52799">
    <property type="entry name" value="(Phosphotyrosine protein) phosphatases II"/>
    <property type="match status" value="1"/>
</dbReference>
<dbReference type="GO" id="GO:0005634">
    <property type="term" value="C:nucleus"/>
    <property type="evidence" value="ECO:0007669"/>
    <property type="project" value="TreeGrafter"/>
</dbReference>
<evidence type="ECO:0000256" key="1">
    <source>
        <dbReference type="ARBA" id="ARBA00013064"/>
    </source>
</evidence>
<dbReference type="Pfam" id="PF00102">
    <property type="entry name" value="Y_phosphatase"/>
    <property type="match status" value="1"/>
</dbReference>
<dbReference type="GO" id="GO:0005737">
    <property type="term" value="C:cytoplasm"/>
    <property type="evidence" value="ECO:0007669"/>
    <property type="project" value="TreeGrafter"/>
</dbReference>
<keyword evidence="3" id="KW-0904">Protein phosphatase</keyword>
<evidence type="ECO:0000256" key="2">
    <source>
        <dbReference type="ARBA" id="ARBA00022801"/>
    </source>
</evidence>
<accession>A0A813Q599</accession>
<name>A0A813Q599_9BILA</name>
<gene>
    <name evidence="9" type="ORF">OKA104_LOCUS2808</name>
    <name evidence="8" type="ORF">VCS650_LOCUS1874</name>
</gene>
<dbReference type="InterPro" id="IPR047170">
    <property type="entry name" value="PTN12/18/22"/>
</dbReference>
<feature type="region of interest" description="Disordered" evidence="5">
    <location>
        <begin position="389"/>
        <end position="408"/>
    </location>
</feature>
<reference evidence="8" key="1">
    <citation type="submission" date="2021-02" db="EMBL/GenBank/DDBJ databases">
        <authorList>
            <person name="Nowell W R."/>
        </authorList>
    </citation>
    <scope>NUCLEOTIDE SEQUENCE</scope>
</reference>
<dbReference type="InterPro" id="IPR000387">
    <property type="entry name" value="Tyr_Pase_dom"/>
</dbReference>
<evidence type="ECO:0000256" key="4">
    <source>
        <dbReference type="ARBA" id="ARBA00034734"/>
    </source>
</evidence>
<dbReference type="Gene3D" id="3.90.190.10">
    <property type="entry name" value="Protein tyrosine phosphatase superfamily"/>
    <property type="match status" value="1"/>
</dbReference>
<organism evidence="8 10">
    <name type="scientific">Adineta steineri</name>
    <dbReference type="NCBI Taxonomy" id="433720"/>
    <lineage>
        <taxon>Eukaryota</taxon>
        <taxon>Metazoa</taxon>
        <taxon>Spiralia</taxon>
        <taxon>Gnathifera</taxon>
        <taxon>Rotifera</taxon>
        <taxon>Eurotatoria</taxon>
        <taxon>Bdelloidea</taxon>
        <taxon>Adinetida</taxon>
        <taxon>Adinetidae</taxon>
        <taxon>Adineta</taxon>
    </lineage>
</organism>
<sequence>MTKNVDTDSICNRVERLIHEFEQSRDTDSTEIGRQFAQLQRIMADTRDNCPSIEGAKPMNRLKNRYKDVLPYDKHRVTLEFENDSDYINASFIEDFHGNRRYIAAQGPIDDSVTDFLQMIWEYQITSVICTANEIEAGRFKFRRYWPDEEKSIQFGRFRVSKDETSDKAFTCEYYKIRPLIISQGENRRHILLYHFLYWLDHDVPDDESPILELLLRLYDDRHLSPDTPILVHCSAGCGRTGSIIAIDLCRLLLRDEHLFLSKSYQINPIYEIASHIRQFRIALIQTVKQYLFVHKMFVFIIKSNNNIALHSLANNDENQALHSSLSSMKSSSPSSISSSSRRSSGHASIQLRNPPVGRRVKINTNTSNKPSPLLLLSDFYLPLPQTTSIENKSEQPPPIPPRSSLLNTTNKHIEGQFVRPGETPIKAKRTIFRSRNVKRREPTVTTTTATLKSVRSDSADPLSDPSSRHHQRNSTYRHQIIDEQGTNSD</sequence>
<feature type="region of interest" description="Disordered" evidence="5">
    <location>
        <begin position="453"/>
        <end position="490"/>
    </location>
</feature>
<dbReference type="Proteomes" id="UP000663881">
    <property type="component" value="Unassembled WGS sequence"/>
</dbReference>
<dbReference type="InterPro" id="IPR029021">
    <property type="entry name" value="Prot-tyrosine_phosphatase-like"/>
</dbReference>
<evidence type="ECO:0000313" key="8">
    <source>
        <dbReference type="EMBL" id="CAF0762177.1"/>
    </source>
</evidence>
<evidence type="ECO:0000313" key="10">
    <source>
        <dbReference type="Proteomes" id="UP000663891"/>
    </source>
</evidence>
<evidence type="ECO:0000259" key="6">
    <source>
        <dbReference type="PROSITE" id="PS50055"/>
    </source>
</evidence>
<dbReference type="Proteomes" id="UP000663891">
    <property type="component" value="Unassembled WGS sequence"/>
</dbReference>
<evidence type="ECO:0000313" key="9">
    <source>
        <dbReference type="EMBL" id="CAF3525010.1"/>
    </source>
</evidence>
<evidence type="ECO:0000259" key="7">
    <source>
        <dbReference type="PROSITE" id="PS50056"/>
    </source>
</evidence>
<comment type="caution">
    <text evidence="8">The sequence shown here is derived from an EMBL/GenBank/DDBJ whole genome shotgun (WGS) entry which is preliminary data.</text>
</comment>
<dbReference type="EMBL" id="CAJNON010000009">
    <property type="protein sequence ID" value="CAF0762177.1"/>
    <property type="molecule type" value="Genomic_DNA"/>
</dbReference>
<dbReference type="PROSITE" id="PS00383">
    <property type="entry name" value="TYR_PHOSPHATASE_1"/>
    <property type="match status" value="1"/>
</dbReference>
<evidence type="ECO:0000256" key="5">
    <source>
        <dbReference type="SAM" id="MobiDB-lite"/>
    </source>
</evidence>
<comment type="similarity">
    <text evidence="4">Belongs to the protein-tyrosine phosphatase family. Non-receptor class 4 subfamily.</text>
</comment>
<dbReference type="EMBL" id="CAJOAY010000078">
    <property type="protein sequence ID" value="CAF3525010.1"/>
    <property type="molecule type" value="Genomic_DNA"/>
</dbReference>
<dbReference type="SMART" id="SM00404">
    <property type="entry name" value="PTPc_motif"/>
    <property type="match status" value="1"/>
</dbReference>
<dbReference type="AlphaFoldDB" id="A0A813Q599"/>
<evidence type="ECO:0000256" key="3">
    <source>
        <dbReference type="ARBA" id="ARBA00022912"/>
    </source>
</evidence>
<proteinExistence type="inferred from homology"/>
<dbReference type="PRINTS" id="PR00700">
    <property type="entry name" value="PRTYPHPHTASE"/>
</dbReference>
<dbReference type="GO" id="GO:0004726">
    <property type="term" value="F:non-membrane spanning protein tyrosine phosphatase activity"/>
    <property type="evidence" value="ECO:0007669"/>
    <property type="project" value="InterPro"/>
</dbReference>
<feature type="compositionally biased region" description="Low complexity" evidence="5">
    <location>
        <begin position="324"/>
        <end position="349"/>
    </location>
</feature>
<feature type="region of interest" description="Disordered" evidence="5">
    <location>
        <begin position="324"/>
        <end position="370"/>
    </location>
</feature>
<dbReference type="EC" id="3.1.3.48" evidence="1"/>
<dbReference type="InterPro" id="IPR016130">
    <property type="entry name" value="Tyr_Pase_AS"/>
</dbReference>
<feature type="domain" description="Tyrosine-protein phosphatase" evidence="6">
    <location>
        <begin position="32"/>
        <end position="301"/>
    </location>
</feature>
<dbReference type="PROSITE" id="PS50055">
    <property type="entry name" value="TYR_PHOSPHATASE_PTP"/>
    <property type="match status" value="1"/>
</dbReference>
<dbReference type="PROSITE" id="PS50056">
    <property type="entry name" value="TYR_PHOSPHATASE_2"/>
    <property type="match status" value="1"/>
</dbReference>
<dbReference type="PANTHER" id="PTHR45983:SF2">
    <property type="entry name" value="PROTEIN-TYROSINE-PHOSPHATASE"/>
    <property type="match status" value="1"/>
</dbReference>
<dbReference type="CDD" id="cd00047">
    <property type="entry name" value="PTPc"/>
    <property type="match status" value="1"/>
</dbReference>
<protein>
    <recommendedName>
        <fullName evidence="1">protein-tyrosine-phosphatase</fullName>
        <ecNumber evidence="1">3.1.3.48</ecNumber>
    </recommendedName>
</protein>
<dbReference type="PANTHER" id="PTHR45983">
    <property type="entry name" value="TYROSINE PHOSPHATSE N18, PUTATIVE-RELATED"/>
    <property type="match status" value="1"/>
</dbReference>